<sequence length="1501" mass="169333">MNSNLLSSLTGLVQDVVANCEPEKIHQHRRALLDSIFVKNGSSVSEGIASNADTRLRICNEALILRERGNTEEAERLHRLVEEYEEITSDFGALNFLLMLSDQNATKMQDREKQKFKDPMVGVYGSPTNPSGQWDHDSAGLVKKATVNRAVATLGDVPRRGLYETGDQNATKMQDREKQKFKDPMVSNLNGTEERRTLFKDPSISLASVLRAGKTVRKRKLFSWEKLGCSSLLEDSKFLSFSEPETVWILRALCVRPMNLLKPIQVLEPPILSVPRDTLISWCKEAILGSESEGFTWNEGRLVPLKNICYPGVTPEAVQHLLEEFASIGTSIRALRSRIQTTTHHVMHQAAAIQLNKYFLILTEYVSSMQTSPLIELRSKILSLEKQIQVLSQSVDENFFQRLGINLLSHIYASGQNTYLTTPARAVLMSLLVTTCAPYFNFLREWLFSGLCLEGTGFFGIRSNMDSLELLNQGYWLHGFSLMPDVPPGNWTKLRQLEKKMIIPPGRWPSPLSVGSSRRCETWPPNKSDHPLLDKEGCLRPRLKLCISDADIQAMRREVEEYAEAILLKFGSRFTSIRERLDQTAAEEQAKVEEVHRVREVMQKKRNAVLLSFTLLVAFFLRLDLNLASLALRFKVWEALEKKYAVLLREAERREGRALWQRRRLELYNERCSLLKGFAEELSVLCEGARFTEGLPEWMLDWVDRRLGTSQTPTDRDVDINANLSASLPASRESTRRYRRTSINSVVHVLDRNANLSPAKRELTPPKLYLEGVEENGNVPIASAPGKLENVGQAAQDQVDESDTTQTKATKQHVSRKQLKFESKIFTPKADQDERSSVLHSKDFWIPQHLKSLLTAPSIEQKTETPRAFISRSDRSSFTVRQPLGIKSPLLSPEVNHQQTFPPFPVLLETSLSDVLKTQIKLSNAALLNHIFVKLDVLETISVLRDIYFFRDGCFGLRFSEVLFSYVNTLDSVRLLEVPGMPQQVLDSAFNNARRRSLPVKFGLVAEETMTSGLAAFGRLHLRCEIPWPLNIVIDDPCLRLYDRIFGFIARLKHCNRALDDLFIALKRDVRRDRSSRMAYSPSYRKIQQIRMSMLHFIRCLEDYVITNVFHSSWYSFIEAVRNCVHDLDELILVHRNYLDVVATQCLQVETSSRVLEQLYTVLESILHFYMAYGNGTWEQSDDGTFVFSDMIHIQAHYSSFHRCVKYLLAVIEQCEVRARFDFLNALAIRLDFHGYYSSEPSYVVLIPAPDQQQYNGDSRIPPYNSPGSLSESVDKLNEVPPNPRRKPQSLVEKNFAKDLKRLRQGGVNVDDDEEFTSSTSTTVSDSEQQEQIVANFLAARTPATSTLTFSPKASPQKFADLPSDALVSSDEEEEHLSKPKSTLSCQLSNTLALLESVSDSSLARLDSIAENAPGGASAGLTNTDRTQSASVDASFVVGDSADVSSPVSLNNESGVKTLAGSMYDKIESSEQPGLLALSPSHPSASTTQSMRTSPLSKLVF</sequence>
<feature type="region of interest" description="Disordered" evidence="6">
    <location>
        <begin position="1255"/>
        <end position="1290"/>
    </location>
</feature>
<keyword evidence="3" id="KW-0963">Cytoplasm</keyword>
<feature type="region of interest" description="Disordered" evidence="6">
    <location>
        <begin position="1471"/>
        <end position="1501"/>
    </location>
</feature>
<dbReference type="PANTHER" id="PTHR19302:SF70">
    <property type="entry name" value="GAMMA-TUBULIN COMPLEX COMPONENT 6"/>
    <property type="match status" value="1"/>
</dbReference>
<feature type="region of interest" description="Disordered" evidence="6">
    <location>
        <begin position="1307"/>
        <end position="1329"/>
    </location>
</feature>
<dbReference type="InterPro" id="IPR040457">
    <property type="entry name" value="GCP_C"/>
</dbReference>
<dbReference type="GO" id="GO:0051011">
    <property type="term" value="F:microtubule minus-end binding"/>
    <property type="evidence" value="ECO:0007669"/>
    <property type="project" value="TreeGrafter"/>
</dbReference>
<evidence type="ECO:0000256" key="2">
    <source>
        <dbReference type="ARBA" id="ARBA00010337"/>
    </source>
</evidence>
<dbReference type="GO" id="GO:0031122">
    <property type="term" value="P:cytoplasmic microtubule organization"/>
    <property type="evidence" value="ECO:0007669"/>
    <property type="project" value="TreeGrafter"/>
</dbReference>
<evidence type="ECO:0000256" key="1">
    <source>
        <dbReference type="ARBA" id="ARBA00004245"/>
    </source>
</evidence>
<organism evidence="9">
    <name type="scientific">Cyprideis torosa</name>
    <dbReference type="NCBI Taxonomy" id="163714"/>
    <lineage>
        <taxon>Eukaryota</taxon>
        <taxon>Metazoa</taxon>
        <taxon>Ecdysozoa</taxon>
        <taxon>Arthropoda</taxon>
        <taxon>Crustacea</taxon>
        <taxon>Oligostraca</taxon>
        <taxon>Ostracoda</taxon>
        <taxon>Podocopa</taxon>
        <taxon>Podocopida</taxon>
        <taxon>Cytherocopina</taxon>
        <taxon>Cytheroidea</taxon>
        <taxon>Cytherideidae</taxon>
        <taxon>Cyprideis</taxon>
    </lineage>
</organism>
<dbReference type="InterPro" id="IPR041470">
    <property type="entry name" value="GCP_N"/>
</dbReference>
<evidence type="ECO:0000256" key="6">
    <source>
        <dbReference type="SAM" id="MobiDB-lite"/>
    </source>
</evidence>
<dbReference type="GO" id="GO:0000930">
    <property type="term" value="C:gamma-tubulin complex"/>
    <property type="evidence" value="ECO:0007669"/>
    <property type="project" value="TreeGrafter"/>
</dbReference>
<feature type="compositionally biased region" description="Low complexity" evidence="6">
    <location>
        <begin position="1317"/>
        <end position="1329"/>
    </location>
</feature>
<dbReference type="GO" id="GO:0000922">
    <property type="term" value="C:spindle pole"/>
    <property type="evidence" value="ECO:0007669"/>
    <property type="project" value="InterPro"/>
</dbReference>
<dbReference type="Gene3D" id="1.20.120.1900">
    <property type="entry name" value="Gamma-tubulin complex, C-terminal domain"/>
    <property type="match status" value="1"/>
</dbReference>
<gene>
    <name evidence="9" type="ORF">CTOB1V02_LOCUS1492</name>
</gene>
<dbReference type="GO" id="GO:0051321">
    <property type="term" value="P:meiotic cell cycle"/>
    <property type="evidence" value="ECO:0007669"/>
    <property type="project" value="TreeGrafter"/>
</dbReference>
<keyword evidence="4" id="KW-0493">Microtubule</keyword>
<evidence type="ECO:0000313" key="9">
    <source>
        <dbReference type="EMBL" id="CAD7223508.1"/>
    </source>
</evidence>
<dbReference type="InterPro" id="IPR007259">
    <property type="entry name" value="GCP"/>
</dbReference>
<protein>
    <submittedName>
        <fullName evidence="9">Uncharacterized protein</fullName>
    </submittedName>
</protein>
<feature type="compositionally biased region" description="Polar residues" evidence="6">
    <location>
        <begin position="1487"/>
        <end position="1501"/>
    </location>
</feature>
<dbReference type="Pfam" id="PF17681">
    <property type="entry name" value="GCP_N_terminal"/>
    <property type="match status" value="1"/>
</dbReference>
<evidence type="ECO:0000256" key="5">
    <source>
        <dbReference type="ARBA" id="ARBA00023212"/>
    </source>
</evidence>
<feature type="domain" description="Gamma tubulin complex component protein N-terminal" evidence="8">
    <location>
        <begin position="288"/>
        <end position="485"/>
    </location>
</feature>
<evidence type="ECO:0000259" key="8">
    <source>
        <dbReference type="Pfam" id="PF17681"/>
    </source>
</evidence>
<feature type="region of interest" description="Disordered" evidence="6">
    <location>
        <begin position="790"/>
        <end position="814"/>
    </location>
</feature>
<dbReference type="GO" id="GO:0043015">
    <property type="term" value="F:gamma-tubulin binding"/>
    <property type="evidence" value="ECO:0007669"/>
    <property type="project" value="InterPro"/>
</dbReference>
<dbReference type="OrthoDB" id="6337261at2759"/>
<comment type="similarity">
    <text evidence="2">Belongs to the TUBGCP family.</text>
</comment>
<evidence type="ECO:0000259" key="7">
    <source>
        <dbReference type="Pfam" id="PF04130"/>
    </source>
</evidence>
<name>A0A7R8W5T8_9CRUS</name>
<evidence type="ECO:0000256" key="3">
    <source>
        <dbReference type="ARBA" id="ARBA00022490"/>
    </source>
</evidence>
<evidence type="ECO:0000256" key="4">
    <source>
        <dbReference type="ARBA" id="ARBA00022701"/>
    </source>
</evidence>
<feature type="compositionally biased region" description="Low complexity" evidence="6">
    <location>
        <begin position="1475"/>
        <end position="1486"/>
    </location>
</feature>
<dbReference type="GO" id="GO:0051225">
    <property type="term" value="P:spindle assembly"/>
    <property type="evidence" value="ECO:0007669"/>
    <property type="project" value="TreeGrafter"/>
</dbReference>
<accession>A0A7R8W5T8</accession>
<keyword evidence="5" id="KW-0206">Cytoskeleton</keyword>
<dbReference type="GO" id="GO:0007020">
    <property type="term" value="P:microtubule nucleation"/>
    <property type="evidence" value="ECO:0007669"/>
    <property type="project" value="InterPro"/>
</dbReference>
<reference evidence="9" key="1">
    <citation type="submission" date="2020-11" db="EMBL/GenBank/DDBJ databases">
        <authorList>
            <person name="Tran Van P."/>
        </authorList>
    </citation>
    <scope>NUCLEOTIDE SEQUENCE</scope>
</reference>
<dbReference type="PANTHER" id="PTHR19302">
    <property type="entry name" value="GAMMA TUBULIN COMPLEX PROTEIN"/>
    <property type="match status" value="1"/>
</dbReference>
<dbReference type="EMBL" id="OB660213">
    <property type="protein sequence ID" value="CAD7223508.1"/>
    <property type="molecule type" value="Genomic_DNA"/>
</dbReference>
<feature type="domain" description="Gamma tubulin complex component C-terminal" evidence="7">
    <location>
        <begin position="939"/>
        <end position="1237"/>
    </location>
</feature>
<dbReference type="Pfam" id="PF04130">
    <property type="entry name" value="GCP_C_terminal"/>
    <property type="match status" value="1"/>
</dbReference>
<dbReference type="GO" id="GO:0005874">
    <property type="term" value="C:microtubule"/>
    <property type="evidence" value="ECO:0007669"/>
    <property type="project" value="UniProtKB-KW"/>
</dbReference>
<dbReference type="InterPro" id="IPR042241">
    <property type="entry name" value="GCP_C_sf"/>
</dbReference>
<proteinExistence type="inferred from homology"/>
<dbReference type="GO" id="GO:0000278">
    <property type="term" value="P:mitotic cell cycle"/>
    <property type="evidence" value="ECO:0007669"/>
    <property type="project" value="TreeGrafter"/>
</dbReference>
<comment type="subcellular location">
    <subcellularLocation>
        <location evidence="1">Cytoplasm</location>
        <location evidence="1">Cytoskeleton</location>
    </subcellularLocation>
</comment>